<accession>A0A366I0L8</accession>
<organism evidence="1 2">
    <name type="scientific">Brenneria salicis ATCC 15712 = DSM 30166</name>
    <dbReference type="NCBI Taxonomy" id="714314"/>
    <lineage>
        <taxon>Bacteria</taxon>
        <taxon>Pseudomonadati</taxon>
        <taxon>Pseudomonadota</taxon>
        <taxon>Gammaproteobacteria</taxon>
        <taxon>Enterobacterales</taxon>
        <taxon>Pectobacteriaceae</taxon>
        <taxon>Brenneria</taxon>
    </lineage>
</organism>
<gene>
    <name evidence="1" type="ORF">DES54_12915</name>
</gene>
<comment type="caution">
    <text evidence="1">The sequence shown here is derived from an EMBL/GenBank/DDBJ whole genome shotgun (WGS) entry which is preliminary data.</text>
</comment>
<dbReference type="Proteomes" id="UP000253046">
    <property type="component" value="Unassembled WGS sequence"/>
</dbReference>
<proteinExistence type="predicted"/>
<evidence type="ECO:0000313" key="1">
    <source>
        <dbReference type="EMBL" id="RBP60516.1"/>
    </source>
</evidence>
<dbReference type="EMBL" id="QNRY01000029">
    <property type="protein sequence ID" value="RBP60516.1"/>
    <property type="molecule type" value="Genomic_DNA"/>
</dbReference>
<protein>
    <submittedName>
        <fullName evidence="1">Uncharacterized protein</fullName>
    </submittedName>
</protein>
<dbReference type="AlphaFoldDB" id="A0A366I0L8"/>
<evidence type="ECO:0000313" key="2">
    <source>
        <dbReference type="Proteomes" id="UP000253046"/>
    </source>
</evidence>
<reference evidence="1 2" key="1">
    <citation type="submission" date="2018-06" db="EMBL/GenBank/DDBJ databases">
        <title>Genomic Encyclopedia of Type Strains, Phase IV (KMG-IV): sequencing the most valuable type-strain genomes for metagenomic binning, comparative biology and taxonomic classification.</title>
        <authorList>
            <person name="Goeker M."/>
        </authorList>
    </citation>
    <scope>NUCLEOTIDE SEQUENCE [LARGE SCALE GENOMIC DNA]</scope>
    <source>
        <strain evidence="1 2">DSM 30166</strain>
    </source>
</reference>
<name>A0A366I0L8_9GAMM</name>
<sequence length="35" mass="3855">MNGINNLDPSHENGEKYRAVTIPGGKCRLWATIAK</sequence>
<keyword evidence="2" id="KW-1185">Reference proteome</keyword>